<gene>
    <name evidence="1" type="ORF">M9Y10_000819</name>
</gene>
<comment type="caution">
    <text evidence="1">The sequence shown here is derived from an EMBL/GenBank/DDBJ whole genome shotgun (WGS) entry which is preliminary data.</text>
</comment>
<evidence type="ECO:0000313" key="2">
    <source>
        <dbReference type="Proteomes" id="UP001470230"/>
    </source>
</evidence>
<sequence length="231" mass="26374">MISSRELVLSKIKELRAERAQTRILRSKQKPEERSSNSLSLQFLNSYLETPDPPRPIYITPITPTLYTDPPPTPEVKRDPKNLRALSILYPIGQTTQPYGQWFIVSPEFYIDAVCEFKQEWNENVQRITAVFMHSANLLNMISKVLRRDLPFKISVEKGKILISNSTASYDLLCMSHQREFFIALKLLNSDANFFGNKGQNLLLPNLQAALQLNHPQDNSSISQSQSKPIG</sequence>
<accession>A0ABR2L5A2</accession>
<keyword evidence="2" id="KW-1185">Reference proteome</keyword>
<dbReference type="Proteomes" id="UP001470230">
    <property type="component" value="Unassembled WGS sequence"/>
</dbReference>
<dbReference type="EMBL" id="JAPFFF010000001">
    <property type="protein sequence ID" value="KAK8898528.1"/>
    <property type="molecule type" value="Genomic_DNA"/>
</dbReference>
<organism evidence="1 2">
    <name type="scientific">Tritrichomonas musculus</name>
    <dbReference type="NCBI Taxonomy" id="1915356"/>
    <lineage>
        <taxon>Eukaryota</taxon>
        <taxon>Metamonada</taxon>
        <taxon>Parabasalia</taxon>
        <taxon>Tritrichomonadida</taxon>
        <taxon>Tritrichomonadidae</taxon>
        <taxon>Tritrichomonas</taxon>
    </lineage>
</organism>
<evidence type="ECO:0008006" key="3">
    <source>
        <dbReference type="Google" id="ProtNLM"/>
    </source>
</evidence>
<protein>
    <recommendedName>
        <fullName evidence="3">Initiator binding domain-containing protein</fullName>
    </recommendedName>
</protein>
<evidence type="ECO:0000313" key="1">
    <source>
        <dbReference type="EMBL" id="KAK8898528.1"/>
    </source>
</evidence>
<reference evidence="1 2" key="1">
    <citation type="submission" date="2024-04" db="EMBL/GenBank/DDBJ databases">
        <title>Tritrichomonas musculus Genome.</title>
        <authorList>
            <person name="Alves-Ferreira E."/>
            <person name="Grigg M."/>
            <person name="Lorenzi H."/>
            <person name="Galac M."/>
        </authorList>
    </citation>
    <scope>NUCLEOTIDE SEQUENCE [LARGE SCALE GENOMIC DNA]</scope>
    <source>
        <strain evidence="1 2">EAF2021</strain>
    </source>
</reference>
<name>A0ABR2L5A2_9EUKA</name>
<proteinExistence type="predicted"/>